<dbReference type="InterPro" id="IPR008949">
    <property type="entry name" value="Isoprenoid_synthase_dom_sf"/>
</dbReference>
<evidence type="ECO:0000256" key="4">
    <source>
        <dbReference type="ARBA" id="ARBA00022723"/>
    </source>
</evidence>
<accession>A0A368BZU1</accession>
<organism evidence="7 8">
    <name type="scientific">SAR86 cluster bacterium</name>
    <dbReference type="NCBI Taxonomy" id="2030880"/>
    <lineage>
        <taxon>Bacteria</taxon>
        <taxon>Pseudomonadati</taxon>
        <taxon>Pseudomonadota</taxon>
        <taxon>Gammaproteobacteria</taxon>
        <taxon>SAR86 cluster</taxon>
    </lineage>
</organism>
<protein>
    <submittedName>
        <fullName evidence="7">Polyprenyl synthetase family protein</fullName>
    </submittedName>
</protein>
<dbReference type="AlphaFoldDB" id="A0A368BZU1"/>
<evidence type="ECO:0000256" key="6">
    <source>
        <dbReference type="RuleBase" id="RU004466"/>
    </source>
</evidence>
<dbReference type="Pfam" id="PF00348">
    <property type="entry name" value="polyprenyl_synt"/>
    <property type="match status" value="1"/>
</dbReference>
<dbReference type="Gene3D" id="1.10.600.10">
    <property type="entry name" value="Farnesyl Diphosphate Synthase"/>
    <property type="match status" value="1"/>
</dbReference>
<evidence type="ECO:0000256" key="2">
    <source>
        <dbReference type="ARBA" id="ARBA00006706"/>
    </source>
</evidence>
<comment type="similarity">
    <text evidence="2 6">Belongs to the FPP/GGPP synthase family.</text>
</comment>
<dbReference type="SUPFAM" id="SSF48576">
    <property type="entry name" value="Terpenoid synthases"/>
    <property type="match status" value="1"/>
</dbReference>
<dbReference type="EMBL" id="QOPE01000005">
    <property type="protein sequence ID" value="RCL42236.1"/>
    <property type="molecule type" value="Genomic_DNA"/>
</dbReference>
<keyword evidence="3 6" id="KW-0808">Transferase</keyword>
<evidence type="ECO:0000256" key="1">
    <source>
        <dbReference type="ARBA" id="ARBA00001946"/>
    </source>
</evidence>
<evidence type="ECO:0000313" key="8">
    <source>
        <dbReference type="Proteomes" id="UP000253307"/>
    </source>
</evidence>
<keyword evidence="4" id="KW-0479">Metal-binding</keyword>
<proteinExistence type="inferred from homology"/>
<dbReference type="GO" id="GO:0008299">
    <property type="term" value="P:isoprenoid biosynthetic process"/>
    <property type="evidence" value="ECO:0007669"/>
    <property type="project" value="InterPro"/>
</dbReference>
<evidence type="ECO:0000256" key="3">
    <source>
        <dbReference type="ARBA" id="ARBA00022679"/>
    </source>
</evidence>
<sequence length="323" mass="36657">MKLLLSKTREKELNKVKQILVKSVADEKSVDSLYDYIFSSEGKKLRALIALSSSSNKNKKISTNKRVKLASIIELLHTATLVHDDVVDDAKLRRGIRTVNKKWSNSHSVLIGDYIYSKAFMLMVSLDNNLVLKELSSATNDISMGEILQLDSFTKKIMPSQKSLLRIAYLKTGRLFEAASVTGGIIGGYSKKSISLLSEYGRILGIVFQLRDDLLDYQLDKNIGKEHLKDYLEGKFTLPYLEILEDASMEDKKILEKYFGKKKVSKKTFEQLHHIIQKNPLKRTLRLIDRETKKAIAAVEDLSSHSSKNELMLLLKFANGRSK</sequence>
<comment type="cofactor">
    <cofactor evidence="1">
        <name>Mg(2+)</name>
        <dbReference type="ChEBI" id="CHEBI:18420"/>
    </cofactor>
</comment>
<keyword evidence="5" id="KW-0460">Magnesium</keyword>
<dbReference type="PROSITE" id="PS00444">
    <property type="entry name" value="POLYPRENYL_SYNTHASE_2"/>
    <property type="match status" value="1"/>
</dbReference>
<dbReference type="SFLD" id="SFLDS00005">
    <property type="entry name" value="Isoprenoid_Synthase_Type_I"/>
    <property type="match status" value="1"/>
</dbReference>
<dbReference type="PANTHER" id="PTHR12001">
    <property type="entry name" value="GERANYLGERANYL PYROPHOSPHATE SYNTHASE"/>
    <property type="match status" value="1"/>
</dbReference>
<evidence type="ECO:0000256" key="5">
    <source>
        <dbReference type="ARBA" id="ARBA00022842"/>
    </source>
</evidence>
<dbReference type="Proteomes" id="UP000253307">
    <property type="component" value="Unassembled WGS sequence"/>
</dbReference>
<dbReference type="InterPro" id="IPR000092">
    <property type="entry name" value="Polyprenyl_synt"/>
</dbReference>
<dbReference type="GO" id="GO:0004659">
    <property type="term" value="F:prenyltransferase activity"/>
    <property type="evidence" value="ECO:0007669"/>
    <property type="project" value="InterPro"/>
</dbReference>
<dbReference type="PANTHER" id="PTHR12001:SF69">
    <property type="entry name" value="ALL TRANS-POLYPRENYL-DIPHOSPHATE SYNTHASE PDSS1"/>
    <property type="match status" value="1"/>
</dbReference>
<dbReference type="InterPro" id="IPR033749">
    <property type="entry name" value="Polyprenyl_synt_CS"/>
</dbReference>
<reference evidence="7 8" key="1">
    <citation type="journal article" date="2018" name="Microbiome">
        <title>Fine metagenomic profile of the Mediterranean stratified and mixed water columns revealed by assembly and recruitment.</title>
        <authorList>
            <person name="Haro-Moreno J.M."/>
            <person name="Lopez-Perez M."/>
            <person name="De La Torre J.R."/>
            <person name="Picazo A."/>
            <person name="Camacho A."/>
            <person name="Rodriguez-Valera F."/>
        </authorList>
    </citation>
    <scope>NUCLEOTIDE SEQUENCE [LARGE SCALE GENOMIC DNA]</scope>
    <source>
        <strain evidence="7">MED-G82</strain>
    </source>
</reference>
<name>A0A368BZU1_9GAMM</name>
<dbReference type="CDD" id="cd00685">
    <property type="entry name" value="Trans_IPPS_HT"/>
    <property type="match status" value="1"/>
</dbReference>
<dbReference type="GO" id="GO:0046872">
    <property type="term" value="F:metal ion binding"/>
    <property type="evidence" value="ECO:0007669"/>
    <property type="project" value="UniProtKB-KW"/>
</dbReference>
<dbReference type="PROSITE" id="PS00723">
    <property type="entry name" value="POLYPRENYL_SYNTHASE_1"/>
    <property type="match status" value="1"/>
</dbReference>
<evidence type="ECO:0000313" key="7">
    <source>
        <dbReference type="EMBL" id="RCL42236.1"/>
    </source>
</evidence>
<comment type="caution">
    <text evidence="7">The sequence shown here is derived from an EMBL/GenBank/DDBJ whole genome shotgun (WGS) entry which is preliminary data.</text>
</comment>
<gene>
    <name evidence="7" type="ORF">DBW96_01070</name>
</gene>